<dbReference type="OrthoDB" id="3226274at2759"/>
<comment type="caution">
    <text evidence="1">The sequence shown here is derived from an EMBL/GenBank/DDBJ whole genome shotgun (WGS) entry which is preliminary data.</text>
</comment>
<dbReference type="EMBL" id="JPQZ01000303">
    <property type="protein sequence ID" value="KKO73689.1"/>
    <property type="molecule type" value="Genomic_DNA"/>
</dbReference>
<protein>
    <submittedName>
        <fullName evidence="1">Uncharacterized protein</fullName>
    </submittedName>
</protein>
<dbReference type="Gene3D" id="3.30.420.10">
    <property type="entry name" value="Ribonuclease H-like superfamily/Ribonuclease H"/>
    <property type="match status" value="1"/>
</dbReference>
<dbReference type="InterPro" id="IPR036397">
    <property type="entry name" value="RNaseH_sf"/>
</dbReference>
<dbReference type="RefSeq" id="XP_024329431.1">
    <property type="nucleotide sequence ID" value="XM_024475130.1"/>
</dbReference>
<dbReference type="Proteomes" id="UP000034350">
    <property type="component" value="Unassembled WGS sequence"/>
</dbReference>
<dbReference type="GeneID" id="36320063"/>
<accession>A0A0F9Z6Y8</accession>
<dbReference type="AlphaFoldDB" id="A0A0F9Z6Y8"/>
<name>A0A0F9Z6Y8_9MICR</name>
<reference evidence="1 2" key="1">
    <citation type="journal article" date="2015" name="Environ. Microbiol.">
        <title>Genome analyses suggest the presence of polyploidy and recent human-driven expansions in eight global populations of the honeybee pathogen Nosema ceranae.</title>
        <authorList>
            <person name="Pelin A."/>
            <person name="Selman M."/>
            <person name="Aris-Brosou S."/>
            <person name="Farinelli L."/>
            <person name="Corradi N."/>
        </authorList>
    </citation>
    <scope>NUCLEOTIDE SEQUENCE [LARGE SCALE GENOMIC DNA]</scope>
    <source>
        <strain evidence="1 2">PA08 1199</strain>
    </source>
</reference>
<evidence type="ECO:0000313" key="1">
    <source>
        <dbReference type="EMBL" id="KKO73689.1"/>
    </source>
</evidence>
<sequence>MSRIIYRDGKQYNNIQDLHLLILVAWSSITPENLFKYVNGMQKRMIDVVKERGDKINK</sequence>
<keyword evidence="2" id="KW-1185">Reference proteome</keyword>
<gene>
    <name evidence="1" type="ORF">AAJ76_30300085</name>
</gene>
<dbReference type="GO" id="GO:0003676">
    <property type="term" value="F:nucleic acid binding"/>
    <property type="evidence" value="ECO:0007669"/>
    <property type="project" value="InterPro"/>
</dbReference>
<evidence type="ECO:0000313" key="2">
    <source>
        <dbReference type="Proteomes" id="UP000034350"/>
    </source>
</evidence>
<organism evidence="1 2">
    <name type="scientific">Vairimorpha ceranae</name>
    <dbReference type="NCBI Taxonomy" id="40302"/>
    <lineage>
        <taxon>Eukaryota</taxon>
        <taxon>Fungi</taxon>
        <taxon>Fungi incertae sedis</taxon>
        <taxon>Microsporidia</taxon>
        <taxon>Nosematidae</taxon>
        <taxon>Vairimorpha</taxon>
    </lineage>
</organism>
<proteinExistence type="predicted"/>
<dbReference type="VEuPathDB" id="MicrosporidiaDB:AAJ76_30300085"/>